<evidence type="ECO:0000313" key="2">
    <source>
        <dbReference type="Proteomes" id="UP000276133"/>
    </source>
</evidence>
<proteinExistence type="predicted"/>
<dbReference type="AlphaFoldDB" id="A0A3M7S224"/>
<keyword evidence="2" id="KW-1185">Reference proteome</keyword>
<accession>A0A3M7S224</accession>
<name>A0A3M7S224_BRAPC</name>
<organism evidence="1 2">
    <name type="scientific">Brachionus plicatilis</name>
    <name type="common">Marine rotifer</name>
    <name type="synonym">Brachionus muelleri</name>
    <dbReference type="NCBI Taxonomy" id="10195"/>
    <lineage>
        <taxon>Eukaryota</taxon>
        <taxon>Metazoa</taxon>
        <taxon>Spiralia</taxon>
        <taxon>Gnathifera</taxon>
        <taxon>Rotifera</taxon>
        <taxon>Eurotatoria</taxon>
        <taxon>Monogononta</taxon>
        <taxon>Pseudotrocha</taxon>
        <taxon>Ploima</taxon>
        <taxon>Brachionidae</taxon>
        <taxon>Brachionus</taxon>
    </lineage>
</organism>
<comment type="caution">
    <text evidence="1">The sequence shown here is derived from an EMBL/GenBank/DDBJ whole genome shotgun (WGS) entry which is preliminary data.</text>
</comment>
<sequence>MNLMRGKKNVSTDDIRMELLRIIKLLFIRKTLWSEKTASQRCIWEIRRNVSDRPIDAWMNNGVRWRNFWLDKMHIDPNVLPTKPTTKQTGIKRPKS</sequence>
<dbReference type="EMBL" id="REGN01002174">
    <property type="protein sequence ID" value="RNA29708.1"/>
    <property type="molecule type" value="Genomic_DNA"/>
</dbReference>
<dbReference type="Proteomes" id="UP000276133">
    <property type="component" value="Unassembled WGS sequence"/>
</dbReference>
<evidence type="ECO:0000313" key="1">
    <source>
        <dbReference type="EMBL" id="RNA29708.1"/>
    </source>
</evidence>
<gene>
    <name evidence="1" type="ORF">BpHYR1_005732</name>
</gene>
<reference evidence="1 2" key="1">
    <citation type="journal article" date="2018" name="Sci. Rep.">
        <title>Genomic signatures of local adaptation to the degree of environmental predictability in rotifers.</title>
        <authorList>
            <person name="Franch-Gras L."/>
            <person name="Hahn C."/>
            <person name="Garcia-Roger E.M."/>
            <person name="Carmona M.J."/>
            <person name="Serra M."/>
            <person name="Gomez A."/>
        </authorList>
    </citation>
    <scope>NUCLEOTIDE SEQUENCE [LARGE SCALE GENOMIC DNA]</scope>
    <source>
        <strain evidence="1">HYR1</strain>
    </source>
</reference>
<protein>
    <submittedName>
        <fullName evidence="1">Uncharacterized protein</fullName>
    </submittedName>
</protein>